<feature type="transmembrane region" description="Helical" evidence="10">
    <location>
        <begin position="106"/>
        <end position="126"/>
    </location>
</feature>
<dbReference type="EMBL" id="JAVKGR010000018">
    <property type="protein sequence ID" value="MDR8020199.1"/>
    <property type="molecule type" value="Genomic_DNA"/>
</dbReference>
<evidence type="ECO:0000256" key="8">
    <source>
        <dbReference type="ARBA" id="ARBA00035585"/>
    </source>
</evidence>
<protein>
    <recommendedName>
        <fullName evidence="10">Fluoride-specific ion channel FluC</fullName>
    </recommendedName>
</protein>
<dbReference type="Proteomes" id="UP001251870">
    <property type="component" value="Unassembled WGS sequence"/>
</dbReference>
<accession>A0ABU2DUN5</accession>
<comment type="activity regulation">
    <text evidence="10">Na(+) is not transported, but it plays an essential structural role and its presence is essential for fluoride channel function.</text>
</comment>
<keyword evidence="12" id="KW-1185">Reference proteome</keyword>
<evidence type="ECO:0000313" key="11">
    <source>
        <dbReference type="EMBL" id="MDR8020199.1"/>
    </source>
</evidence>
<keyword evidence="10" id="KW-0406">Ion transport</keyword>
<feature type="transmembrane region" description="Helical" evidence="10">
    <location>
        <begin position="6"/>
        <end position="26"/>
    </location>
</feature>
<evidence type="ECO:0000313" key="12">
    <source>
        <dbReference type="Proteomes" id="UP001251870"/>
    </source>
</evidence>
<dbReference type="InterPro" id="IPR003691">
    <property type="entry name" value="FluC"/>
</dbReference>
<dbReference type="HAMAP" id="MF_00454">
    <property type="entry name" value="FluC"/>
    <property type="match status" value="1"/>
</dbReference>
<keyword evidence="10" id="KW-0813">Transport</keyword>
<keyword evidence="10" id="KW-0479">Metal-binding</keyword>
<comment type="subcellular location">
    <subcellularLocation>
        <location evidence="1 10">Cell membrane</location>
        <topology evidence="1 10">Multi-pass membrane protein</topology>
    </subcellularLocation>
</comment>
<evidence type="ECO:0000256" key="4">
    <source>
        <dbReference type="ARBA" id="ARBA00022989"/>
    </source>
</evidence>
<sequence>MATLSVATVLGVALGGALGAVLRLLLDRYLRGGVLLANMLGCFVLGFLFGEFSVLQTDDATVDVGWLSEPVLAVLAVGLVGALSTFSTVSLRVAQLWMDGRRPRAVFTWTSHVLCGITGGVLGVAVSGMPALG</sequence>
<comment type="caution">
    <text evidence="11">The sequence shown here is derived from an EMBL/GenBank/DDBJ whole genome shotgun (WGS) entry which is preliminary data.</text>
</comment>
<gene>
    <name evidence="10" type="primary">fluC</name>
    <name evidence="10" type="synonym">crcB</name>
    <name evidence="11" type="ORF">RIL96_11555</name>
</gene>
<dbReference type="PANTHER" id="PTHR28259:SF1">
    <property type="entry name" value="FLUORIDE EXPORT PROTEIN 1-RELATED"/>
    <property type="match status" value="1"/>
</dbReference>
<keyword evidence="2 10" id="KW-1003">Cell membrane</keyword>
<evidence type="ECO:0000256" key="9">
    <source>
        <dbReference type="ARBA" id="ARBA00049940"/>
    </source>
</evidence>
<feature type="binding site" evidence="10">
    <location>
        <position position="84"/>
    </location>
    <ligand>
        <name>Na(+)</name>
        <dbReference type="ChEBI" id="CHEBI:29101"/>
        <note>structural</note>
    </ligand>
</feature>
<dbReference type="Pfam" id="PF02537">
    <property type="entry name" value="CRCB"/>
    <property type="match status" value="1"/>
</dbReference>
<name>A0ABU2DUN5_9MICC</name>
<comment type="function">
    <text evidence="9 10">Fluoride-specific ion channel. Important for reducing fluoride concentration in the cell, thus reducing its toxicity.</text>
</comment>
<proteinExistence type="inferred from homology"/>
<evidence type="ECO:0000256" key="10">
    <source>
        <dbReference type="HAMAP-Rule" id="MF_00454"/>
    </source>
</evidence>
<keyword evidence="3 10" id="KW-0812">Transmembrane</keyword>
<keyword evidence="6 10" id="KW-0407">Ion channel</keyword>
<keyword evidence="5 10" id="KW-0472">Membrane</keyword>
<evidence type="ECO:0000256" key="5">
    <source>
        <dbReference type="ARBA" id="ARBA00023136"/>
    </source>
</evidence>
<evidence type="ECO:0000256" key="3">
    <source>
        <dbReference type="ARBA" id="ARBA00022692"/>
    </source>
</evidence>
<feature type="binding site" evidence="10">
    <location>
        <position position="81"/>
    </location>
    <ligand>
        <name>Na(+)</name>
        <dbReference type="ChEBI" id="CHEBI:29101"/>
        <note>structural</note>
    </ligand>
</feature>
<comment type="similarity">
    <text evidence="7 10">Belongs to the fluoride channel Fluc/FEX (TC 1.A.43) family.</text>
</comment>
<evidence type="ECO:0000256" key="7">
    <source>
        <dbReference type="ARBA" id="ARBA00035120"/>
    </source>
</evidence>
<feature type="transmembrane region" description="Helical" evidence="10">
    <location>
        <begin position="70"/>
        <end position="94"/>
    </location>
</feature>
<evidence type="ECO:0000256" key="1">
    <source>
        <dbReference type="ARBA" id="ARBA00004651"/>
    </source>
</evidence>
<dbReference type="PANTHER" id="PTHR28259">
    <property type="entry name" value="FLUORIDE EXPORT PROTEIN 1-RELATED"/>
    <property type="match status" value="1"/>
</dbReference>
<evidence type="ECO:0000256" key="2">
    <source>
        <dbReference type="ARBA" id="ARBA00022475"/>
    </source>
</evidence>
<feature type="transmembrane region" description="Helical" evidence="10">
    <location>
        <begin position="33"/>
        <end position="50"/>
    </location>
</feature>
<keyword evidence="10" id="KW-0915">Sodium</keyword>
<reference evidence="11 12" key="1">
    <citation type="submission" date="2023-09" db="EMBL/GenBank/DDBJ databases">
        <title>Description of three actinobacteria isolated from air of manufacturing shop in a pharmaceutical factory.</title>
        <authorList>
            <person name="Zhang D.-F."/>
        </authorList>
    </citation>
    <scope>NUCLEOTIDE SEQUENCE [LARGE SCALE GENOMIC DNA]</scope>
    <source>
        <strain evidence="11 12">LY-0111</strain>
    </source>
</reference>
<evidence type="ECO:0000256" key="6">
    <source>
        <dbReference type="ARBA" id="ARBA00023303"/>
    </source>
</evidence>
<dbReference type="RefSeq" id="WP_310549180.1">
    <property type="nucleotide sequence ID" value="NZ_JAVKGR010000018.1"/>
</dbReference>
<organism evidence="11 12">
    <name type="scientific">Nesterenkonia aerolata</name>
    <dbReference type="NCBI Taxonomy" id="3074079"/>
    <lineage>
        <taxon>Bacteria</taxon>
        <taxon>Bacillati</taxon>
        <taxon>Actinomycetota</taxon>
        <taxon>Actinomycetes</taxon>
        <taxon>Micrococcales</taxon>
        <taxon>Micrococcaceae</taxon>
        <taxon>Nesterenkonia</taxon>
    </lineage>
</organism>
<comment type="catalytic activity">
    <reaction evidence="8">
        <text>fluoride(in) = fluoride(out)</text>
        <dbReference type="Rhea" id="RHEA:76159"/>
        <dbReference type="ChEBI" id="CHEBI:17051"/>
    </reaction>
    <physiologicalReaction direction="left-to-right" evidence="8">
        <dbReference type="Rhea" id="RHEA:76160"/>
    </physiologicalReaction>
</comment>
<keyword evidence="4 10" id="KW-1133">Transmembrane helix</keyword>